<dbReference type="SUPFAM" id="SSF89796">
    <property type="entry name" value="CoA-transferase family III (CaiB/BaiF)"/>
    <property type="match status" value="1"/>
</dbReference>
<dbReference type="InterPro" id="IPR023606">
    <property type="entry name" value="CoA-Trfase_III_dom_1_sf"/>
</dbReference>
<dbReference type="AlphaFoldDB" id="A0AAQ3M7Q0"/>
<dbReference type="EMBL" id="CP138588">
    <property type="protein sequence ID" value="WPH02904.1"/>
    <property type="molecule type" value="Genomic_DNA"/>
</dbReference>
<evidence type="ECO:0000256" key="1">
    <source>
        <dbReference type="ARBA" id="ARBA00008383"/>
    </source>
</evidence>
<dbReference type="Gene3D" id="3.30.1540.10">
    <property type="entry name" value="formyl-coa transferase, domain 3"/>
    <property type="match status" value="1"/>
</dbReference>
<evidence type="ECO:0000256" key="2">
    <source>
        <dbReference type="ARBA" id="ARBA00022679"/>
    </source>
</evidence>
<name>A0AAQ3M7Q0_9PEZI</name>
<dbReference type="GO" id="GO:0047369">
    <property type="term" value="F:succinate-hydroxymethylglutarate CoA-transferase activity"/>
    <property type="evidence" value="ECO:0007669"/>
    <property type="project" value="TreeGrafter"/>
</dbReference>
<proteinExistence type="inferred from homology"/>
<reference evidence="3 4" key="1">
    <citation type="submission" date="2023-11" db="EMBL/GenBank/DDBJ databases">
        <title>An acidophilic fungus is an integral part of prey digestion in a carnivorous sundew plant.</title>
        <authorList>
            <person name="Tsai I.J."/>
        </authorList>
    </citation>
    <scope>NUCLEOTIDE SEQUENCE [LARGE SCALE GENOMIC DNA]</scope>
    <source>
        <strain evidence="3">169a</strain>
    </source>
</reference>
<dbReference type="Gene3D" id="3.40.50.10540">
    <property type="entry name" value="Crotonobetainyl-coa:carnitine coa-transferase, domain 1"/>
    <property type="match status" value="1"/>
</dbReference>
<dbReference type="InterPro" id="IPR003673">
    <property type="entry name" value="CoA-Trfase_fam_III"/>
</dbReference>
<protein>
    <submittedName>
        <fullName evidence="3">Uncharacterized protein</fullName>
    </submittedName>
</protein>
<dbReference type="Pfam" id="PF02515">
    <property type="entry name" value="CoA_transf_3"/>
    <property type="match status" value="1"/>
</dbReference>
<dbReference type="InterPro" id="IPR044855">
    <property type="entry name" value="CoA-Trfase_III_dom3_sf"/>
</dbReference>
<organism evidence="3 4">
    <name type="scientific">Acrodontium crateriforme</name>
    <dbReference type="NCBI Taxonomy" id="150365"/>
    <lineage>
        <taxon>Eukaryota</taxon>
        <taxon>Fungi</taxon>
        <taxon>Dikarya</taxon>
        <taxon>Ascomycota</taxon>
        <taxon>Pezizomycotina</taxon>
        <taxon>Dothideomycetes</taxon>
        <taxon>Dothideomycetidae</taxon>
        <taxon>Mycosphaerellales</taxon>
        <taxon>Teratosphaeriaceae</taxon>
        <taxon>Acrodontium</taxon>
    </lineage>
</organism>
<dbReference type="PANTHER" id="PTHR48207">
    <property type="entry name" value="SUCCINATE--HYDROXYMETHYLGLUTARATE COA-TRANSFERASE"/>
    <property type="match status" value="1"/>
</dbReference>
<dbReference type="InterPro" id="IPR050483">
    <property type="entry name" value="CoA-transferase_III_domain"/>
</dbReference>
<dbReference type="Proteomes" id="UP001303373">
    <property type="component" value="Chromosome 9"/>
</dbReference>
<keyword evidence="4" id="KW-1185">Reference proteome</keyword>
<dbReference type="FunFam" id="3.30.1540.10:FF:000005">
    <property type="entry name" value="succinate--hydroxymethylglutarate CoA-transferase isoform X4"/>
    <property type="match status" value="1"/>
</dbReference>
<comment type="similarity">
    <text evidence="1">Belongs to the CoA-transferase III family.</text>
</comment>
<keyword evidence="2" id="KW-0808">Transferase</keyword>
<evidence type="ECO:0000313" key="4">
    <source>
        <dbReference type="Proteomes" id="UP001303373"/>
    </source>
</evidence>
<sequence>MFLPALRLASGRHAMPRVAIGMRTVCRRNLATSAPGTNLPLAGIKVLDMTRVLAGPYCTQILGDLGAEVIKIEHPTRGDDTRAWGPPYAAYTESSGKNGSGESAYFLAVNRNKKSLGLSFQHPSGVAILHQLAKDCDVLVENYLPGSLKKYNMDYETLSKINPALVYASITGYGQDGPYSDRAGYDVMVEAEMGLMHITGHREGPPAKVGVAITDLTTGLYTCNSVMAALLGRVKTGRGQHLDVALSDCQVASLANIASSCLISGKPDSGRWGTAHPSIVPYKGFKTKDGDVMLGGGNDRLYGVLCQRLGKPEWAADARFVTNADRVKNRHTLEKLIESVTRTKTTQEWLDVLEGSGMPYAAINDIKGTLEHEHVLARGMVTEVDHPSCGPMKLLSPPVKFSDSNPSIRAPPPTLGQHTNEVLMEMLGMSSNEVEELRSSGVVA</sequence>
<dbReference type="PANTHER" id="PTHR48207:SF3">
    <property type="entry name" value="SUCCINATE--HYDROXYMETHYLGLUTARATE COA-TRANSFERASE"/>
    <property type="match status" value="1"/>
</dbReference>
<evidence type="ECO:0000313" key="3">
    <source>
        <dbReference type="EMBL" id="WPH02904.1"/>
    </source>
</evidence>
<dbReference type="GO" id="GO:0005739">
    <property type="term" value="C:mitochondrion"/>
    <property type="evidence" value="ECO:0007669"/>
    <property type="project" value="TreeGrafter"/>
</dbReference>
<accession>A0AAQ3M7Q0</accession>
<gene>
    <name evidence="3" type="ORF">R9X50_00577200</name>
</gene>